<dbReference type="Pfam" id="PF00172">
    <property type="entry name" value="Zn_clus"/>
    <property type="match status" value="1"/>
</dbReference>
<evidence type="ECO:0000256" key="1">
    <source>
        <dbReference type="ARBA" id="ARBA00004123"/>
    </source>
</evidence>
<evidence type="ECO:0000313" key="8">
    <source>
        <dbReference type="EMBL" id="KAK7031646.1"/>
    </source>
</evidence>
<dbReference type="PANTHER" id="PTHR46910">
    <property type="entry name" value="TRANSCRIPTION FACTOR PDR1"/>
    <property type="match status" value="1"/>
</dbReference>
<dbReference type="CDD" id="cd00067">
    <property type="entry name" value="GAL4"/>
    <property type="match status" value="1"/>
</dbReference>
<evidence type="ECO:0000256" key="2">
    <source>
        <dbReference type="ARBA" id="ARBA00022723"/>
    </source>
</evidence>
<accession>A0AAW0BZP5</accession>
<feature type="non-terminal residue" evidence="8">
    <location>
        <position position="956"/>
    </location>
</feature>
<dbReference type="GO" id="GO:0003677">
    <property type="term" value="F:DNA binding"/>
    <property type="evidence" value="ECO:0007669"/>
    <property type="project" value="UniProtKB-KW"/>
</dbReference>
<feature type="compositionally biased region" description="Polar residues" evidence="5">
    <location>
        <begin position="839"/>
        <end position="849"/>
    </location>
</feature>
<evidence type="ECO:0000313" key="9">
    <source>
        <dbReference type="Proteomes" id="UP001362999"/>
    </source>
</evidence>
<feature type="region of interest" description="Disordered" evidence="5">
    <location>
        <begin position="680"/>
        <end position="699"/>
    </location>
</feature>
<dbReference type="SMART" id="SM00066">
    <property type="entry name" value="GAL4"/>
    <property type="match status" value="2"/>
</dbReference>
<dbReference type="PROSITE" id="PS00463">
    <property type="entry name" value="ZN2_CY6_FUNGAL_1"/>
    <property type="match status" value="1"/>
</dbReference>
<feature type="region of interest" description="Disordered" evidence="5">
    <location>
        <begin position="811"/>
        <end position="908"/>
    </location>
</feature>
<keyword evidence="4" id="KW-0539">Nucleus</keyword>
<feature type="compositionally biased region" description="Polar residues" evidence="5">
    <location>
        <begin position="286"/>
        <end position="300"/>
    </location>
</feature>
<feature type="transmembrane region" description="Helical" evidence="6">
    <location>
        <begin position="393"/>
        <end position="415"/>
    </location>
</feature>
<evidence type="ECO:0000256" key="3">
    <source>
        <dbReference type="ARBA" id="ARBA00023125"/>
    </source>
</evidence>
<dbReference type="Gene3D" id="4.10.240.10">
    <property type="entry name" value="Zn(2)-C6 fungal-type DNA-binding domain"/>
    <property type="match status" value="2"/>
</dbReference>
<protein>
    <recommendedName>
        <fullName evidence="7">Zn(2)-C6 fungal-type domain-containing protein</fullName>
    </recommendedName>
</protein>
<keyword evidence="6" id="KW-0472">Membrane</keyword>
<comment type="subcellular location">
    <subcellularLocation>
        <location evidence="1">Nucleus</location>
    </subcellularLocation>
</comment>
<keyword evidence="6" id="KW-0812">Transmembrane</keyword>
<evidence type="ECO:0000256" key="5">
    <source>
        <dbReference type="SAM" id="MobiDB-lite"/>
    </source>
</evidence>
<evidence type="ECO:0000256" key="4">
    <source>
        <dbReference type="ARBA" id="ARBA00023242"/>
    </source>
</evidence>
<keyword evidence="9" id="KW-1185">Reference proteome</keyword>
<dbReference type="PANTHER" id="PTHR46910:SF3">
    <property type="entry name" value="HALOTOLERANCE PROTEIN 9-RELATED"/>
    <property type="match status" value="1"/>
</dbReference>
<feature type="compositionally biased region" description="Basic and acidic residues" evidence="5">
    <location>
        <begin position="687"/>
        <end position="698"/>
    </location>
</feature>
<dbReference type="InterPro" id="IPR050987">
    <property type="entry name" value="AtrR-like"/>
</dbReference>
<feature type="transmembrane region" description="Helical" evidence="6">
    <location>
        <begin position="621"/>
        <end position="642"/>
    </location>
</feature>
<feature type="domain" description="Zn(2)-C6 fungal-type" evidence="7">
    <location>
        <begin position="231"/>
        <end position="261"/>
    </location>
</feature>
<proteinExistence type="predicted"/>
<feature type="region of interest" description="Disordered" evidence="5">
    <location>
        <begin position="177"/>
        <end position="220"/>
    </location>
</feature>
<dbReference type="EMBL" id="JAWWNJ010000024">
    <property type="protein sequence ID" value="KAK7031646.1"/>
    <property type="molecule type" value="Genomic_DNA"/>
</dbReference>
<comment type="caution">
    <text evidence="8">The sequence shown here is derived from an EMBL/GenBank/DDBJ whole genome shotgun (WGS) entry which is preliminary data.</text>
</comment>
<dbReference type="AlphaFoldDB" id="A0AAW0BZP5"/>
<keyword evidence="3" id="KW-0238">DNA-binding</keyword>
<feature type="transmembrane region" description="Helical" evidence="6">
    <location>
        <begin position="524"/>
        <end position="547"/>
    </location>
</feature>
<reference evidence="8 9" key="1">
    <citation type="journal article" date="2024" name="J Genomics">
        <title>Draft genome sequencing and assembly of Favolaschia claudopus CIRM-BRFM 2984 isolated from oak limbs.</title>
        <authorList>
            <person name="Navarro D."/>
            <person name="Drula E."/>
            <person name="Chaduli D."/>
            <person name="Cazenave R."/>
            <person name="Ahrendt S."/>
            <person name="Wang J."/>
            <person name="Lipzen A."/>
            <person name="Daum C."/>
            <person name="Barry K."/>
            <person name="Grigoriev I.V."/>
            <person name="Favel A."/>
            <person name="Rosso M.N."/>
            <person name="Martin F."/>
        </authorList>
    </citation>
    <scope>NUCLEOTIDE SEQUENCE [LARGE SCALE GENOMIC DNA]</scope>
    <source>
        <strain evidence="8 9">CIRM-BRFM 2984</strain>
    </source>
</reference>
<feature type="transmembrane region" description="Helical" evidence="6">
    <location>
        <begin position="568"/>
        <end position="601"/>
    </location>
</feature>
<feature type="transmembrane region" description="Helical" evidence="6">
    <location>
        <begin position="494"/>
        <end position="512"/>
    </location>
</feature>
<dbReference type="InterPro" id="IPR001138">
    <property type="entry name" value="Zn2Cys6_DnaBD"/>
</dbReference>
<keyword evidence="2" id="KW-0479">Metal-binding</keyword>
<feature type="compositionally biased region" description="Polar residues" evidence="5">
    <location>
        <begin position="811"/>
        <end position="822"/>
    </location>
</feature>
<dbReference type="SUPFAM" id="SSF57701">
    <property type="entry name" value="Zn2/Cys6 DNA-binding domain"/>
    <property type="match status" value="2"/>
</dbReference>
<dbReference type="InterPro" id="IPR036864">
    <property type="entry name" value="Zn2-C6_fun-type_DNA-bd_sf"/>
</dbReference>
<feature type="compositionally biased region" description="Polar residues" evidence="5">
    <location>
        <begin position="182"/>
        <end position="191"/>
    </location>
</feature>
<keyword evidence="6" id="KW-1133">Transmembrane helix</keyword>
<evidence type="ECO:0000259" key="7">
    <source>
        <dbReference type="PROSITE" id="PS00463"/>
    </source>
</evidence>
<feature type="region of interest" description="Disordered" evidence="5">
    <location>
        <begin position="286"/>
        <end position="357"/>
    </location>
</feature>
<name>A0AAW0BZP5_9AGAR</name>
<sequence length="956" mass="106104">MHPNRFTGGRGIWDLEQPGQFIQNPPPPEPLFVGINPFESRWNWRARLAEHQPAPSNSEPSPPYPPIRLLSRRAESSLEDVPIAAPAGQEARGCVVPFPSETEPAIIVPPPSEPTHAPSPDMRLLLPTHSDTESRRRLPGACRHCKELKEKCEFQPGAKGCISCLNEGYECIVEGRKARSGGHQQTEQTTPPLERQESPSSEDSASEEEEVDISAPADPASARFPKRLPIACAQCRTLRVKCEFQAGAERCMLCLTEGRECLVDQPTSKVLRRGRRLQTVEAIYQNASETPPSAGPSIQQDPVVSRPPSRSRSEKSGSYEATHRHRRPEPATKPTSEIHRFEGGTGGPANPTPYDFPQISLIQDLHTKSESGLPPPVTSSGQGQNFSALTRRLVTIAMPILFRFIPGQFYLHFLLRIPALYFSRVTRIFEDARLSLPDIKRMARARADQWDSSQGTIWPPATAAPDQMPLPRSLLHFRSSWENFIDSLLREWKTLNIISVLLMSAILTMLQIDAASHPITRTSALFSLLCALMSLLYGCMFIIRFGTMRKMHKASSFANEAQKQSANIWWNIWVLLAMPAVWLAWSIITFLTCIMSFIWLSGSSQDGADVILSPRAALGPRIGLTAVFILGVIYFALIVNTFHRYGDPLDREWTRTVNEWTNEALDTSNYPKRVATSLYGDIQRGPPHSDSRRSSFADRRRRHLRVEPLLSKPTPPFLPDSEKVAPSVPLTSRPSAFFKTPKVPCVQSIPPTTIVHLGQSDVVARTAAYTDPRWADAVTADDLGRFVLDISSAWKGQLRLARPETSQDLPVYTVNSSVSPNDPVQKADDGAGTNRQRDQGSITTLGTPQRRSKSSKHAIASPNVAPVDSPSDSQPNIHLDKNEDTAFIGSPRSPSDEADGARTEENSDNVVHSVQELLDLWNEQYFRPRSLRVNLVKELPLSEIDSALAVTLASLN</sequence>
<gene>
    <name evidence="8" type="ORF">R3P38DRAFT_2924949</name>
</gene>
<dbReference type="GO" id="GO:0000981">
    <property type="term" value="F:DNA-binding transcription factor activity, RNA polymerase II-specific"/>
    <property type="evidence" value="ECO:0007669"/>
    <property type="project" value="InterPro"/>
</dbReference>
<dbReference type="GO" id="GO:0005634">
    <property type="term" value="C:nucleus"/>
    <property type="evidence" value="ECO:0007669"/>
    <property type="project" value="UniProtKB-SubCell"/>
</dbReference>
<organism evidence="8 9">
    <name type="scientific">Favolaschia claudopus</name>
    <dbReference type="NCBI Taxonomy" id="2862362"/>
    <lineage>
        <taxon>Eukaryota</taxon>
        <taxon>Fungi</taxon>
        <taxon>Dikarya</taxon>
        <taxon>Basidiomycota</taxon>
        <taxon>Agaricomycotina</taxon>
        <taxon>Agaricomycetes</taxon>
        <taxon>Agaricomycetidae</taxon>
        <taxon>Agaricales</taxon>
        <taxon>Marasmiineae</taxon>
        <taxon>Mycenaceae</taxon>
        <taxon>Favolaschia</taxon>
    </lineage>
</organism>
<evidence type="ECO:0000256" key="6">
    <source>
        <dbReference type="SAM" id="Phobius"/>
    </source>
</evidence>
<dbReference type="Proteomes" id="UP001362999">
    <property type="component" value="Unassembled WGS sequence"/>
</dbReference>
<dbReference type="GO" id="GO:0008270">
    <property type="term" value="F:zinc ion binding"/>
    <property type="evidence" value="ECO:0007669"/>
    <property type="project" value="InterPro"/>
</dbReference>